<dbReference type="HOGENOM" id="CLU_171024_0_0_5"/>
<dbReference type="EMBL" id="CP002083">
    <property type="protein sequence ID" value="ADJ24187.1"/>
    <property type="molecule type" value="Genomic_DNA"/>
</dbReference>
<dbReference type="Proteomes" id="UP000002033">
    <property type="component" value="Chromosome"/>
</dbReference>
<evidence type="ECO:0000313" key="1">
    <source>
        <dbReference type="EMBL" id="ADJ24187.1"/>
    </source>
</evidence>
<protein>
    <submittedName>
        <fullName evidence="1">Uncharacterized protein</fullName>
    </submittedName>
</protein>
<name>D8JRW9_HYPDA</name>
<dbReference type="RefSeq" id="WP_013216346.1">
    <property type="nucleotide sequence ID" value="NC_014313.1"/>
</dbReference>
<evidence type="ECO:0000313" key="2">
    <source>
        <dbReference type="Proteomes" id="UP000002033"/>
    </source>
</evidence>
<organism evidence="1 2">
    <name type="scientific">Hyphomicrobium denitrificans (strain ATCC 51888 / DSM 1869 / NCIMB 11706 / TK 0415)</name>
    <dbReference type="NCBI Taxonomy" id="582899"/>
    <lineage>
        <taxon>Bacteria</taxon>
        <taxon>Pseudomonadati</taxon>
        <taxon>Pseudomonadota</taxon>
        <taxon>Alphaproteobacteria</taxon>
        <taxon>Hyphomicrobiales</taxon>
        <taxon>Hyphomicrobiaceae</taxon>
        <taxon>Hyphomicrobium</taxon>
    </lineage>
</organism>
<reference evidence="2" key="1">
    <citation type="journal article" date="2011" name="J. Bacteriol.">
        <title>Genome sequences of eight morphologically diverse alphaproteobacteria.</title>
        <authorList>
            <consortium name="US DOE Joint Genome Institute"/>
            <person name="Brown P.J."/>
            <person name="Kysela D.T."/>
            <person name="Buechlein A."/>
            <person name="Hemmerich C."/>
            <person name="Brun Y.V."/>
        </authorList>
    </citation>
    <scope>NUCLEOTIDE SEQUENCE [LARGE SCALE GENOMIC DNA]</scope>
    <source>
        <strain evidence="2">ATCC 51888 / DSM 1869 / NCIB 11706 / TK 0415</strain>
    </source>
</reference>
<dbReference type="KEGG" id="hdn:Hden_2390"/>
<keyword evidence="2" id="KW-1185">Reference proteome</keyword>
<dbReference type="OrthoDB" id="7933619at2"/>
<accession>D8JRW9</accession>
<proteinExistence type="predicted"/>
<gene>
    <name evidence="1" type="ordered locus">Hden_2390</name>
</gene>
<sequence length="103" mass="11408" precursor="true">MAKQHTVLLALLAAGGAVTIVKPAEAKIRCNEGFQLVDGAMLSTPYCRDNYVAAVARKYGFDAPDAKVRNNPNFKREICRWIGHDIRVKDACEEVEPSGRSRF</sequence>
<dbReference type="AlphaFoldDB" id="D8JRW9"/>
<dbReference type="eggNOG" id="ENOG502ZTID">
    <property type="taxonomic scope" value="Bacteria"/>
</dbReference>